<dbReference type="AlphaFoldDB" id="A0A8H5CYF0"/>
<evidence type="ECO:0000313" key="2">
    <source>
        <dbReference type="EMBL" id="KAF5348877.1"/>
    </source>
</evidence>
<evidence type="ECO:0000313" key="3">
    <source>
        <dbReference type="Proteomes" id="UP000559027"/>
    </source>
</evidence>
<comment type="caution">
    <text evidence="2">The sequence shown here is derived from an EMBL/GenBank/DDBJ whole genome shotgun (WGS) entry which is preliminary data.</text>
</comment>
<proteinExistence type="predicted"/>
<keyword evidence="3" id="KW-1185">Reference proteome</keyword>
<feature type="compositionally biased region" description="Basic and acidic residues" evidence="1">
    <location>
        <begin position="394"/>
        <end position="404"/>
    </location>
</feature>
<feature type="compositionally biased region" description="Gly residues" evidence="1">
    <location>
        <begin position="444"/>
        <end position="458"/>
    </location>
</feature>
<dbReference type="EMBL" id="JAACJO010000018">
    <property type="protein sequence ID" value="KAF5348877.1"/>
    <property type="molecule type" value="Genomic_DNA"/>
</dbReference>
<feature type="region of interest" description="Disordered" evidence="1">
    <location>
        <begin position="301"/>
        <end position="342"/>
    </location>
</feature>
<feature type="compositionally biased region" description="Basic and acidic residues" evidence="1">
    <location>
        <begin position="460"/>
        <end position="470"/>
    </location>
</feature>
<feature type="region of interest" description="Disordered" evidence="1">
    <location>
        <begin position="436"/>
        <end position="505"/>
    </location>
</feature>
<evidence type="ECO:0000256" key="1">
    <source>
        <dbReference type="SAM" id="MobiDB-lite"/>
    </source>
</evidence>
<gene>
    <name evidence="2" type="ORF">D9756_009836</name>
</gene>
<organism evidence="2 3">
    <name type="scientific">Leucocoprinus leucothites</name>
    <dbReference type="NCBI Taxonomy" id="201217"/>
    <lineage>
        <taxon>Eukaryota</taxon>
        <taxon>Fungi</taxon>
        <taxon>Dikarya</taxon>
        <taxon>Basidiomycota</taxon>
        <taxon>Agaricomycotina</taxon>
        <taxon>Agaricomycetes</taxon>
        <taxon>Agaricomycetidae</taxon>
        <taxon>Agaricales</taxon>
        <taxon>Agaricineae</taxon>
        <taxon>Agaricaceae</taxon>
        <taxon>Leucocoprinus</taxon>
    </lineage>
</organism>
<dbReference type="OrthoDB" id="5964929at2759"/>
<evidence type="ECO:0008006" key="4">
    <source>
        <dbReference type="Google" id="ProtNLM"/>
    </source>
</evidence>
<reference evidence="2 3" key="1">
    <citation type="journal article" date="2020" name="ISME J.">
        <title>Uncovering the hidden diversity of litter-decomposition mechanisms in mushroom-forming fungi.</title>
        <authorList>
            <person name="Floudas D."/>
            <person name="Bentzer J."/>
            <person name="Ahren D."/>
            <person name="Johansson T."/>
            <person name="Persson P."/>
            <person name="Tunlid A."/>
        </authorList>
    </citation>
    <scope>NUCLEOTIDE SEQUENCE [LARGE SCALE GENOMIC DNA]</scope>
    <source>
        <strain evidence="2 3">CBS 146.42</strain>
    </source>
</reference>
<feature type="compositionally biased region" description="Acidic residues" evidence="1">
    <location>
        <begin position="471"/>
        <end position="484"/>
    </location>
</feature>
<dbReference type="Proteomes" id="UP000559027">
    <property type="component" value="Unassembled WGS sequence"/>
</dbReference>
<sequence>MSETTEILFNSPALHSLRRDQLQRLCKIHLIKANEKNTELIGRLRQHALTLPKDDPLSIAVQSKTADDDGSMSGHVQRPREHWEVVMESIEEVKENGSSSQGTLSSLLCTPGTVHSSGEFGTANSKSVSSSIRALTTSLGLKCQKSRKPNDNDELAQHSILYSATPQETPPLHDNFTSDPTTAAHTRMLFDANGKPLPGCSLHPGEPTPINARLSMGRQQQPATIIRLVSNKSSSSSGGAAAVGGDKSKFDEKRDIFQTPKLKPFAMTSDQQWSVPSTTTAAATTTTTSTDDLFIFGSPLRIQQPIPSRSHQRPRRHEQTPRHLRSRSSGAAATGNGRGERMKKFDERHEAGFGKMEGIGGAVKRRMKLQKRSSSSSSAAGVMVPVAGERRKLNALGELRDGNGKPRRPVTGLASTNAGVRVGIVGWRGMALPGGFGDEEAGEEGGVGETREFCGGGKAKGREREKQGEESERDEDAMDIDDEDHQAQAAEAEAEERGKTQERDAIKRKLEMSRAKRRSLVGGAVAVATKSAAARRNSKAPLIMPKSKLGSRFGFLTLTAKSLVASVWLSGGVPQ</sequence>
<protein>
    <recommendedName>
        <fullName evidence="4">SAP domain-containing protein</fullName>
    </recommendedName>
</protein>
<feature type="compositionally biased region" description="Basic residues" evidence="1">
    <location>
        <begin position="310"/>
        <end position="326"/>
    </location>
</feature>
<feature type="compositionally biased region" description="Basic and acidic residues" evidence="1">
    <location>
        <begin position="495"/>
        <end position="505"/>
    </location>
</feature>
<accession>A0A8H5CYF0</accession>
<feature type="region of interest" description="Disordered" evidence="1">
    <location>
        <begin position="394"/>
        <end position="413"/>
    </location>
</feature>
<name>A0A8H5CYF0_9AGAR</name>